<feature type="region of interest" description="Disordered" evidence="1">
    <location>
        <begin position="180"/>
        <end position="222"/>
    </location>
</feature>
<dbReference type="KEGG" id="ccar:122144556"/>
<organism evidence="2">
    <name type="scientific">Cyprinus carpio</name>
    <name type="common">Common carp</name>
    <dbReference type="NCBI Taxonomy" id="7962"/>
    <lineage>
        <taxon>Eukaryota</taxon>
        <taxon>Metazoa</taxon>
        <taxon>Chordata</taxon>
        <taxon>Craniata</taxon>
        <taxon>Vertebrata</taxon>
        <taxon>Euteleostomi</taxon>
        <taxon>Actinopterygii</taxon>
        <taxon>Neopterygii</taxon>
        <taxon>Teleostei</taxon>
        <taxon>Ostariophysi</taxon>
        <taxon>Cypriniformes</taxon>
        <taxon>Cyprinidae</taxon>
        <taxon>Cyprininae</taxon>
        <taxon>Cyprinus</taxon>
    </lineage>
</organism>
<feature type="region of interest" description="Disordered" evidence="1">
    <location>
        <begin position="256"/>
        <end position="389"/>
    </location>
</feature>
<dbReference type="AlphaFoldDB" id="A0A9Q9Y1Z4"/>
<protein>
    <submittedName>
        <fullName evidence="2">Uncharacterized protein LOC122144556</fullName>
    </submittedName>
</protein>
<feature type="compositionally biased region" description="Basic and acidic residues" evidence="1">
    <location>
        <begin position="182"/>
        <end position="215"/>
    </location>
</feature>
<gene>
    <name evidence="2" type="primary">LOC122144556</name>
</gene>
<feature type="compositionally biased region" description="Basic and acidic residues" evidence="1">
    <location>
        <begin position="271"/>
        <end position="286"/>
    </location>
</feature>
<sequence length="422" mass="48119">MTTGNEEEPERRKPSKSKCLEDKYRELERAGEFMRDVDLERGGEEDGRGDFTHDKEAMDSDFQWRGCAEEEDFEDCKEFWEGGVPKAVSGHSGTTEDTENGANEAPKGPLTVFCVIGQTHPMSQTNANSYVHPTVEEAGNPHSCHNMGTQDEMSINEAFEKVEHCEQDIERAMDDLSLCPNVEKRGGNRKETHSEDKIQRGAKEPTGDSVEHSGSDDTWSTCEERKRCSTAPHLRWAKNVVREILGLKSVDTENARGSVTHIDTQTNTQTEGEREMEKSRKEKEIIEGGEEQQGGMERELNENRDWLDPSSNQHTVSSEGEAEGKVEEVYKKKESKEEVVLSSSSFRDLGNEARTRRRGFRKSAEKTKEEEEDEAEEEGVGRDRRTRIFNKSDEEEDELCFTWSEMDLRKLGEDKEEEFEIL</sequence>
<feature type="compositionally biased region" description="Polar residues" evidence="1">
    <location>
        <begin position="256"/>
        <end position="270"/>
    </location>
</feature>
<name>A0A9Q9Y1Z4_CYPCA</name>
<evidence type="ECO:0000256" key="1">
    <source>
        <dbReference type="SAM" id="MobiDB-lite"/>
    </source>
</evidence>
<proteinExistence type="predicted"/>
<feature type="region of interest" description="Disordered" evidence="1">
    <location>
        <begin position="87"/>
        <end position="106"/>
    </location>
</feature>
<dbReference type="Proteomes" id="UP001155660">
    <property type="component" value="Unplaced"/>
</dbReference>
<evidence type="ECO:0000313" key="2">
    <source>
        <dbReference type="RefSeq" id="XP_042611486.1"/>
    </source>
</evidence>
<feature type="region of interest" description="Disordered" evidence="1">
    <location>
        <begin position="1"/>
        <end position="20"/>
    </location>
</feature>
<feature type="region of interest" description="Disordered" evidence="1">
    <location>
        <begin position="36"/>
        <end position="57"/>
    </location>
</feature>
<dbReference type="GeneID" id="122144556"/>
<dbReference type="RefSeq" id="XP_042611486.1">
    <property type="nucleotide sequence ID" value="XM_042755552.1"/>
</dbReference>
<reference evidence="2" key="1">
    <citation type="submission" date="2025-08" db="UniProtKB">
        <authorList>
            <consortium name="RefSeq"/>
        </authorList>
    </citation>
    <scope>IDENTIFICATION</scope>
    <source>
        <tissue evidence="2">Muscle</tissue>
    </source>
</reference>
<feature type="compositionally biased region" description="Basic and acidic residues" evidence="1">
    <location>
        <begin position="296"/>
        <end position="307"/>
    </location>
</feature>
<feature type="compositionally biased region" description="Basic and acidic residues" evidence="1">
    <location>
        <begin position="322"/>
        <end position="339"/>
    </location>
</feature>
<accession>A0A9Q9Y1Z4</accession>